<dbReference type="PROSITE" id="PS51391">
    <property type="entry name" value="CID"/>
    <property type="match status" value="1"/>
</dbReference>
<dbReference type="Proteomes" id="UP001204833">
    <property type="component" value="Unassembled WGS sequence"/>
</dbReference>
<evidence type="ECO:0000259" key="2">
    <source>
        <dbReference type="PROSITE" id="PS51391"/>
    </source>
</evidence>
<evidence type="ECO:0000256" key="1">
    <source>
        <dbReference type="SAM" id="MobiDB-lite"/>
    </source>
</evidence>
<dbReference type="AlphaFoldDB" id="A0AAD5FZL0"/>
<dbReference type="PANTHER" id="PTHR12460">
    <property type="entry name" value="CYCLIN-DEPENDENT KINASE INHIBITOR-RELATED PROTEIN"/>
    <property type="match status" value="1"/>
</dbReference>
<protein>
    <submittedName>
        <fullName evidence="3">RTT103</fullName>
    </submittedName>
</protein>
<feature type="region of interest" description="Disordered" evidence="1">
    <location>
        <begin position="257"/>
        <end position="343"/>
    </location>
</feature>
<dbReference type="InterPro" id="IPR047883">
    <property type="entry name" value="Rtt103-like_CID"/>
</dbReference>
<keyword evidence="4" id="KW-1185">Reference proteome</keyword>
<evidence type="ECO:0000313" key="3">
    <source>
        <dbReference type="EMBL" id="KAI5961970.1"/>
    </source>
</evidence>
<dbReference type="GO" id="GO:0099122">
    <property type="term" value="F:RNA polymerase II C-terminal domain binding"/>
    <property type="evidence" value="ECO:0007669"/>
    <property type="project" value="InterPro"/>
</dbReference>
<dbReference type="Pfam" id="PF04818">
    <property type="entry name" value="CID"/>
    <property type="match status" value="1"/>
</dbReference>
<dbReference type="SUPFAM" id="SSF48464">
    <property type="entry name" value="ENTH/VHS domain"/>
    <property type="match status" value="1"/>
</dbReference>
<dbReference type="EMBL" id="JAIHNG010000070">
    <property type="protein sequence ID" value="KAI5961970.1"/>
    <property type="molecule type" value="Genomic_DNA"/>
</dbReference>
<feature type="domain" description="CID" evidence="2">
    <location>
        <begin position="1"/>
        <end position="129"/>
    </location>
</feature>
<comment type="caution">
    <text evidence="3">The sequence shown here is derived from an EMBL/GenBank/DDBJ whole genome shotgun (WGS) entry which is preliminary data.</text>
</comment>
<dbReference type="InterPro" id="IPR008942">
    <property type="entry name" value="ENTH_VHS"/>
</dbReference>
<accession>A0AAD5FZL0</accession>
<dbReference type="SMART" id="SM00582">
    <property type="entry name" value="RPR"/>
    <property type="match status" value="1"/>
</dbReference>
<dbReference type="Gene3D" id="1.25.40.90">
    <property type="match status" value="1"/>
</dbReference>
<dbReference type="CDD" id="cd17003">
    <property type="entry name" value="CID_Rtt103"/>
    <property type="match status" value="1"/>
</dbReference>
<dbReference type="GO" id="GO:0031124">
    <property type="term" value="P:mRNA 3'-end processing"/>
    <property type="evidence" value="ECO:0007669"/>
    <property type="project" value="InterPro"/>
</dbReference>
<proteinExistence type="predicted"/>
<feature type="compositionally biased region" description="Acidic residues" evidence="1">
    <location>
        <begin position="262"/>
        <end position="278"/>
    </location>
</feature>
<dbReference type="InterPro" id="IPR006569">
    <property type="entry name" value="CID_dom"/>
</dbReference>
<evidence type="ECO:0000313" key="4">
    <source>
        <dbReference type="Proteomes" id="UP001204833"/>
    </source>
</evidence>
<dbReference type="PANTHER" id="PTHR12460:SF0">
    <property type="entry name" value="CID DOMAIN-CONTAINING PROTEIN-RELATED"/>
    <property type="match status" value="1"/>
</dbReference>
<organism evidence="3 4">
    <name type="scientific">Candida theae</name>
    <dbReference type="NCBI Taxonomy" id="1198502"/>
    <lineage>
        <taxon>Eukaryota</taxon>
        <taxon>Fungi</taxon>
        <taxon>Dikarya</taxon>
        <taxon>Ascomycota</taxon>
        <taxon>Saccharomycotina</taxon>
        <taxon>Pichiomycetes</taxon>
        <taxon>Debaryomycetaceae</taxon>
        <taxon>Candida/Lodderomyces clade</taxon>
        <taxon>Candida</taxon>
    </lineage>
</organism>
<gene>
    <name evidence="3" type="ORF">KGF57_001598</name>
</gene>
<dbReference type="RefSeq" id="XP_051609944.1">
    <property type="nucleotide sequence ID" value="XM_051750819.1"/>
</dbReference>
<name>A0AAD5FZL0_9ASCO</name>
<sequence length="343" mass="38906">MSSFASKLSNINETQDSINYLSGYMLQNEPSSKSFIDTWKSQVLNAPSPTKLLLLYLCNDVIQKAKRHHKQKYITDFFGPLLEVINPIYHSVDSNIQKKIDRLISVWEQRLVFDTEGIRKLKERVAQPPERQTALTATTILPELQLIDDLYKRLDDLTNISQGNLTQLGIQSKTYLNLDADTLPETQVHLNKLKVLEKLSNVSIKNIESIKSTRVEIKSQLEKLLQSVESGFQTDDTKIAVINNKLNKIDETRRALSGVVESSDDEEMPKYEEEDSDDEPRKRKASPSPSGGSTPKKVAFAKDVQVNEYENKTKGDDESEDDDKSEKEDTPSAEVMDILNKLT</sequence>
<dbReference type="GeneID" id="76149657"/>
<reference evidence="3 4" key="1">
    <citation type="journal article" date="2022" name="DNA Res.">
        <title>Genome analysis of five recently described species of the CUG-Ser clade uncovers Candida theae as a new hybrid lineage with pathogenic potential in the Candida parapsilosis species complex.</title>
        <authorList>
            <person name="Mixao V."/>
            <person name="Del Olmo V."/>
            <person name="Hegedusova E."/>
            <person name="Saus E."/>
            <person name="Pryszcz L."/>
            <person name="Cillingova A."/>
            <person name="Nosek J."/>
            <person name="Gabaldon T."/>
        </authorList>
    </citation>
    <scope>NUCLEOTIDE SEQUENCE [LARGE SCALE GENOMIC DNA]</scope>
    <source>
        <strain evidence="3 4">CBS 12239</strain>
    </source>
</reference>